<evidence type="ECO:0000256" key="6">
    <source>
        <dbReference type="ARBA" id="ARBA00025747"/>
    </source>
</evidence>
<evidence type="ECO:0000256" key="1">
    <source>
        <dbReference type="ARBA" id="ARBA00004123"/>
    </source>
</evidence>
<name>A0A9P8E3U6_AURME</name>
<sequence length="1368" mass="148881">MGTEGRWELLNLNLEGLPKLLVKYVIGAAGYTVSITDLANIWIETLTNVDVIRNAETQNCSINPGDDAGQLRILLEQIRDILRHKDGTTVHLALQPPDHLRLALRAPLPPPLPPFEWNMVLTKATSIEVVSEVISPLLLLAHQQQQQLSFLLGQLKDKDHAMSRLLDKMEATNTDLGSVFPGVSAGRSSQKSLKRNHVANRVPGLAPFQPGSELQHSGDAPSTETLYAVLRDVPGDISPSIANTYDAWWQNMPSQQESIEVSVPMPSALDDVETDDDLDFQTQTIPEQLQRQMPANISSPVRSSRRAQRHISANDDSTDDGRVTSSPPLPPALGNFRLGQTETPAPDSPSKRSNTSNTQTRRIGAIGARSSSQALPASSPPKPYADIETDRGLRSRTMLSPTPSSMMPPQSQVSPRKRRLGGIGRGSSQMQPSLSRWSSQAPPILEEDQQDNADLDLRLTSTALSAMALDSHGMSDHEQEFAQEAERRYNDIISGGKPPAYYKAIEIQLQQVLDRVRQLSDPSSSAAVRLQQLHEHNDQSSSQASSISPSTSDPVLLENFPALSLTIVPRSDATTQSYAKVVKNSLPQQPPHVTSEHEPQDPVEPRTVSRISSNQDEGSDWCVVDRSSRGTRSQKPRALFTERNARKSIPKAWMQADDDAQIAQSMTEDASVAPQSSPNKSLQRTTRVKGPHTQLAQTQTNSLKSKPSKPTLTKTTASKTPGYASPTKASKHRTVVTSESARSPSPCKSRSVRADAMSRAAISPSQQSSPTRSIASAVFDASRRKVLSAHGKHPSTSTPFGLDGACDIDQPSTLQTFSGNSVRPPKKAKVDLRIDIPELSSSLPRPGSPSRIPIAVPSSCPAAESEPTTPDRMIEPAEADRTTVKPVDRAAILEPIRRRLSSASTSSQRRSNASSIERPRKDSRASQSKESALVEGDPQNEHIMFDASKMDRTQSKTQQPSNTVVSSLTASLKPASALLLDTIKQTAEAHAVRQGNSQIESAASPINEAYEAKKLHEFQAACRSQHISCASSPEKDPAVLRCGPVKTEPLEKKRRSTSGPARFSLRATAAQFIPATPPSDGYLPLSAREPSFGLPLPPVLPDLVGPALGFAPPAVPGFLPICPSILPMAVSQKAPQQLATQCPSAIDGYSSWIPEDEWYDLPFEARTAILRERKERRSSSVSSPGLSSAMFSNITTSPSLSSLGPVADTSMNFYKPQWDWMTPAHNGVRFGRAPLPIMPDFQDDGHHRKGWDVKSAAPGWRYGWRGGDGLEISFKGHGPVAERNPNAPVNFNEYNTDLYGKPTKKGHKIGDCKWSKKNEGSPNSRVREWARNADYPSVPCGNFEVVQATEHLPSFSDAWCHSCLPAHI</sequence>
<dbReference type="OrthoDB" id="2155935at2759"/>
<keyword evidence="3" id="KW-0238">DNA-binding</keyword>
<feature type="region of interest" description="Disordered" evidence="8">
    <location>
        <begin position="533"/>
        <end position="553"/>
    </location>
</feature>
<feature type="non-terminal residue" evidence="11">
    <location>
        <position position="1"/>
    </location>
</feature>
<feature type="compositionally biased region" description="Basic and acidic residues" evidence="8">
    <location>
        <begin position="594"/>
        <end position="604"/>
    </location>
</feature>
<comment type="subcellular location">
    <subcellularLocation>
        <location evidence="1">Nucleus</location>
    </subcellularLocation>
</comment>
<dbReference type="Pfam" id="PF09302">
    <property type="entry name" value="XLF"/>
    <property type="match status" value="1"/>
</dbReference>
<reference evidence="11" key="1">
    <citation type="journal article" date="2021" name="J Fungi (Basel)">
        <title>Virulence traits and population genomics of the black yeast Aureobasidium melanogenum.</title>
        <authorList>
            <person name="Cernosa A."/>
            <person name="Sun X."/>
            <person name="Gostincar C."/>
            <person name="Fang C."/>
            <person name="Gunde-Cimerman N."/>
            <person name="Song Z."/>
        </authorList>
    </citation>
    <scope>NUCLEOTIDE SEQUENCE</scope>
    <source>
        <strain evidence="11">EXF-9911</strain>
    </source>
</reference>
<evidence type="ECO:0000313" key="11">
    <source>
        <dbReference type="EMBL" id="KAG9675393.1"/>
    </source>
</evidence>
<evidence type="ECO:0000313" key="12">
    <source>
        <dbReference type="Proteomes" id="UP000779574"/>
    </source>
</evidence>
<comment type="similarity">
    <text evidence="6">Belongs to the XRCC4-XLF family. XLF subfamily.</text>
</comment>
<proteinExistence type="inferred from homology"/>
<feature type="region of interest" description="Disordered" evidence="8">
    <location>
        <begin position="839"/>
        <end position="941"/>
    </location>
</feature>
<dbReference type="EMBL" id="JAHFXF010001131">
    <property type="protein sequence ID" value="KAG9675393.1"/>
    <property type="molecule type" value="Genomic_DNA"/>
</dbReference>
<organism evidence="11 12">
    <name type="scientific">Aureobasidium melanogenum</name>
    <name type="common">Aureobasidium pullulans var. melanogenum</name>
    <dbReference type="NCBI Taxonomy" id="46634"/>
    <lineage>
        <taxon>Eukaryota</taxon>
        <taxon>Fungi</taxon>
        <taxon>Dikarya</taxon>
        <taxon>Ascomycota</taxon>
        <taxon>Pezizomycotina</taxon>
        <taxon>Dothideomycetes</taxon>
        <taxon>Dothideomycetidae</taxon>
        <taxon>Dothideales</taxon>
        <taxon>Saccotheciaceae</taxon>
        <taxon>Aureobasidium</taxon>
    </lineage>
</organism>
<feature type="compositionally biased region" description="Polar residues" evidence="8">
    <location>
        <begin position="735"/>
        <end position="748"/>
    </location>
</feature>
<protein>
    <recommendedName>
        <fullName evidence="7">Non-homologous end-joining factor 1</fullName>
    </recommendedName>
</protein>
<dbReference type="GO" id="GO:0006303">
    <property type="term" value="P:double-strand break repair via nonhomologous end joining"/>
    <property type="evidence" value="ECO:0007669"/>
    <property type="project" value="TreeGrafter"/>
</dbReference>
<feature type="region of interest" description="Disordered" evidence="8">
    <location>
        <begin position="665"/>
        <end position="776"/>
    </location>
</feature>
<feature type="compositionally biased region" description="Low complexity" evidence="8">
    <location>
        <begin position="901"/>
        <end position="915"/>
    </location>
</feature>
<feature type="compositionally biased region" description="Low complexity" evidence="8">
    <location>
        <begin position="702"/>
        <end position="721"/>
    </location>
</feature>
<dbReference type="InterPro" id="IPR038051">
    <property type="entry name" value="XRCC4-like_N_sf"/>
</dbReference>
<comment type="caution">
    <text evidence="11">The sequence shown here is derived from an EMBL/GenBank/DDBJ whole genome shotgun (WGS) entry which is preliminary data.</text>
</comment>
<feature type="compositionally biased region" description="Low complexity" evidence="8">
    <location>
        <begin position="839"/>
        <end position="854"/>
    </location>
</feature>
<feature type="compositionally biased region" description="Low complexity" evidence="8">
    <location>
        <begin position="368"/>
        <end position="377"/>
    </location>
</feature>
<dbReference type="CDD" id="cd22285">
    <property type="entry name" value="HD_XLF_N"/>
    <property type="match status" value="1"/>
</dbReference>
<feature type="compositionally biased region" description="Polar residues" evidence="8">
    <location>
        <begin position="351"/>
        <end position="361"/>
    </location>
</feature>
<evidence type="ECO:0000259" key="9">
    <source>
        <dbReference type="Pfam" id="PF09302"/>
    </source>
</evidence>
<feature type="compositionally biased region" description="Polar residues" evidence="8">
    <location>
        <begin position="426"/>
        <end position="435"/>
    </location>
</feature>
<keyword evidence="2" id="KW-0227">DNA damage</keyword>
<evidence type="ECO:0000259" key="10">
    <source>
        <dbReference type="Pfam" id="PF21928"/>
    </source>
</evidence>
<feature type="region of interest" description="Disordered" evidence="8">
    <location>
        <begin position="586"/>
        <end position="653"/>
    </location>
</feature>
<evidence type="ECO:0000256" key="2">
    <source>
        <dbReference type="ARBA" id="ARBA00022763"/>
    </source>
</evidence>
<dbReference type="InterPro" id="IPR052287">
    <property type="entry name" value="NHEJ_factor"/>
</dbReference>
<evidence type="ECO:0000256" key="4">
    <source>
        <dbReference type="ARBA" id="ARBA00023204"/>
    </source>
</evidence>
<evidence type="ECO:0000256" key="8">
    <source>
        <dbReference type="SAM" id="MobiDB-lite"/>
    </source>
</evidence>
<dbReference type="PANTHER" id="PTHR32235:SF1">
    <property type="entry name" value="NON-HOMOLOGOUS END-JOINING FACTOR 1"/>
    <property type="match status" value="1"/>
</dbReference>
<dbReference type="InterPro" id="IPR053829">
    <property type="entry name" value="XLF-like_CC"/>
</dbReference>
<keyword evidence="4" id="KW-0234">DNA repair</keyword>
<keyword evidence="5" id="KW-0539">Nucleus</keyword>
<feature type="domain" description="XLF-like N-terminal" evidence="9">
    <location>
        <begin position="7"/>
        <end position="122"/>
    </location>
</feature>
<dbReference type="Pfam" id="PF21928">
    <property type="entry name" value="XLF_CC"/>
    <property type="match status" value="1"/>
</dbReference>
<dbReference type="Gene3D" id="2.170.210.10">
    <property type="entry name" value="DNA double-strand break repair and VJ recombination XRCC4, N-terminal"/>
    <property type="match status" value="1"/>
</dbReference>
<feature type="compositionally biased region" description="Polar residues" evidence="8">
    <location>
        <begin position="285"/>
        <end position="302"/>
    </location>
</feature>
<feature type="compositionally biased region" description="Polar residues" evidence="8">
    <location>
        <begin position="763"/>
        <end position="774"/>
    </location>
</feature>
<accession>A0A9P8E3U6</accession>
<feature type="compositionally biased region" description="Basic and acidic residues" evidence="8">
    <location>
        <begin position="872"/>
        <end position="888"/>
    </location>
</feature>
<feature type="compositionally biased region" description="Low complexity" evidence="8">
    <location>
        <begin position="395"/>
        <end position="414"/>
    </location>
</feature>
<gene>
    <name evidence="11" type="ORF">KCU76_g16168</name>
</gene>
<evidence type="ECO:0000256" key="7">
    <source>
        <dbReference type="ARBA" id="ARBA00044529"/>
    </source>
</evidence>
<evidence type="ECO:0000256" key="5">
    <source>
        <dbReference type="ARBA" id="ARBA00023242"/>
    </source>
</evidence>
<evidence type="ECO:0000256" key="3">
    <source>
        <dbReference type="ARBA" id="ARBA00023125"/>
    </source>
</evidence>
<feature type="region of interest" description="Disordered" evidence="8">
    <location>
        <begin position="285"/>
        <end position="435"/>
    </location>
</feature>
<dbReference type="GO" id="GO:0032807">
    <property type="term" value="C:DNA ligase IV complex"/>
    <property type="evidence" value="ECO:0007669"/>
    <property type="project" value="TreeGrafter"/>
</dbReference>
<reference evidence="11" key="2">
    <citation type="submission" date="2021-08" db="EMBL/GenBank/DDBJ databases">
        <authorList>
            <person name="Gostincar C."/>
            <person name="Sun X."/>
            <person name="Song Z."/>
            <person name="Gunde-Cimerman N."/>
        </authorList>
    </citation>
    <scope>NUCLEOTIDE SEQUENCE</scope>
    <source>
        <strain evidence="11">EXF-9911</strain>
    </source>
</reference>
<dbReference type="GO" id="GO:0045027">
    <property type="term" value="F:DNA end binding"/>
    <property type="evidence" value="ECO:0007669"/>
    <property type="project" value="TreeGrafter"/>
</dbReference>
<feature type="domain" description="XLF-like coiled-coil region" evidence="10">
    <location>
        <begin position="127"/>
        <end position="177"/>
    </location>
</feature>
<dbReference type="PANTHER" id="PTHR32235">
    <property type="entry name" value="NON-HOMOLOGOUS END-JOINING FACTOR 1"/>
    <property type="match status" value="1"/>
</dbReference>
<feature type="compositionally biased region" description="Low complexity" evidence="8">
    <location>
        <begin position="540"/>
        <end position="552"/>
    </location>
</feature>
<feature type="compositionally biased region" description="Polar residues" evidence="8">
    <location>
        <begin position="665"/>
        <end position="685"/>
    </location>
</feature>
<dbReference type="InterPro" id="IPR015381">
    <property type="entry name" value="XLF-like_N"/>
</dbReference>
<dbReference type="Proteomes" id="UP000779574">
    <property type="component" value="Unassembled WGS sequence"/>
</dbReference>